<evidence type="ECO:0000256" key="1">
    <source>
        <dbReference type="ARBA" id="ARBA00004141"/>
    </source>
</evidence>
<protein>
    <recommendedName>
        <fullName evidence="5">Transport permease protein</fullName>
    </recommendedName>
</protein>
<keyword evidence="8" id="KW-1185">Reference proteome</keyword>
<dbReference type="InterPro" id="IPR051784">
    <property type="entry name" value="Nod_factor_ABC_transporter"/>
</dbReference>
<gene>
    <name evidence="7" type="ORF">ER308_09450</name>
</gene>
<sequence>MSAWLVHTLKLREGGGRHVPLVLERNAMFYRRFWPVILTGFFEPVFYLLAMGLGLGALVPAVEGPDGRAVEYLAFVAPALLAVSAMNGAVFESTVNTWVKLRFWKTFDAMLATPLRPLDIAIGEVTWSQLRGLMYAGAFLAMAAALGGIPSWWALAALPAAMLVGFAFSALGTTVATWIRDWQDQELVQVVILPMMLLSATFFPIDVYPEAVQPLVWLSPLFHGAALLRGLTLGVLEPVLLVHAGVLVVLTLLAGVVAARRFERLLKP</sequence>
<dbReference type="PRINTS" id="PR00164">
    <property type="entry name" value="ABC2TRNSPORT"/>
</dbReference>
<dbReference type="GO" id="GO:0043190">
    <property type="term" value="C:ATP-binding cassette (ABC) transporter complex"/>
    <property type="evidence" value="ECO:0007669"/>
    <property type="project" value="InterPro"/>
</dbReference>
<evidence type="ECO:0000256" key="4">
    <source>
        <dbReference type="ARBA" id="ARBA00023136"/>
    </source>
</evidence>
<dbReference type="OrthoDB" id="9778589at2"/>
<feature type="transmembrane region" description="Helical" evidence="5">
    <location>
        <begin position="186"/>
        <end position="205"/>
    </location>
</feature>
<keyword evidence="3 5" id="KW-1133">Transmembrane helix</keyword>
<dbReference type="KEGG" id="erz:ER308_09450"/>
<dbReference type="Proteomes" id="UP000291469">
    <property type="component" value="Chromosome"/>
</dbReference>
<evidence type="ECO:0000256" key="3">
    <source>
        <dbReference type="ARBA" id="ARBA00022989"/>
    </source>
</evidence>
<name>A0A411YER7_9ACTN</name>
<comment type="similarity">
    <text evidence="5">Belongs to the ABC-2 integral membrane protein family.</text>
</comment>
<evidence type="ECO:0000313" key="8">
    <source>
        <dbReference type="Proteomes" id="UP000291469"/>
    </source>
</evidence>
<feature type="transmembrane region" description="Helical" evidence="5">
    <location>
        <begin position="240"/>
        <end position="259"/>
    </location>
</feature>
<keyword evidence="5" id="KW-0813">Transport</keyword>
<dbReference type="InterPro" id="IPR000412">
    <property type="entry name" value="ABC_2_transport"/>
</dbReference>
<keyword evidence="4 5" id="KW-0472">Membrane</keyword>
<dbReference type="AlphaFoldDB" id="A0A411YER7"/>
<evidence type="ECO:0000313" key="7">
    <source>
        <dbReference type="EMBL" id="QBI19753.1"/>
    </source>
</evidence>
<dbReference type="PANTHER" id="PTHR43229">
    <property type="entry name" value="NODULATION PROTEIN J"/>
    <property type="match status" value="1"/>
</dbReference>
<proteinExistence type="inferred from homology"/>
<dbReference type="GO" id="GO:0140359">
    <property type="term" value="F:ABC-type transporter activity"/>
    <property type="evidence" value="ECO:0007669"/>
    <property type="project" value="InterPro"/>
</dbReference>
<organism evidence="7 8">
    <name type="scientific">Egibacter rhizosphaerae</name>
    <dbReference type="NCBI Taxonomy" id="1670831"/>
    <lineage>
        <taxon>Bacteria</taxon>
        <taxon>Bacillati</taxon>
        <taxon>Actinomycetota</taxon>
        <taxon>Nitriliruptoria</taxon>
        <taxon>Egibacterales</taxon>
        <taxon>Egibacteraceae</taxon>
        <taxon>Egibacter</taxon>
    </lineage>
</organism>
<dbReference type="EMBL" id="CP036402">
    <property type="protein sequence ID" value="QBI19753.1"/>
    <property type="molecule type" value="Genomic_DNA"/>
</dbReference>
<feature type="transmembrane region" description="Helical" evidence="5">
    <location>
        <begin position="160"/>
        <end position="179"/>
    </location>
</feature>
<evidence type="ECO:0000256" key="5">
    <source>
        <dbReference type="RuleBase" id="RU361157"/>
    </source>
</evidence>
<evidence type="ECO:0000256" key="2">
    <source>
        <dbReference type="ARBA" id="ARBA00022692"/>
    </source>
</evidence>
<feature type="domain" description="ABC transmembrane type-2" evidence="6">
    <location>
        <begin position="35"/>
        <end position="265"/>
    </location>
</feature>
<dbReference type="InterPro" id="IPR013525">
    <property type="entry name" value="ABC2_TM"/>
</dbReference>
<reference evidence="7 8" key="1">
    <citation type="submission" date="2019-01" db="EMBL/GenBank/DDBJ databases">
        <title>Egibacter rhizosphaerae EGI 80759T.</title>
        <authorList>
            <person name="Chen D.-D."/>
            <person name="Tian Y."/>
            <person name="Jiao J.-Y."/>
            <person name="Zhang X.-T."/>
            <person name="Zhang Y.-G."/>
            <person name="Zhang Y."/>
            <person name="Xiao M."/>
            <person name="Shu W.-S."/>
            <person name="Li W.-J."/>
        </authorList>
    </citation>
    <scope>NUCLEOTIDE SEQUENCE [LARGE SCALE GENOMIC DNA]</scope>
    <source>
        <strain evidence="7 8">EGI 80759</strain>
    </source>
</reference>
<dbReference type="RefSeq" id="WP_131154750.1">
    <property type="nucleotide sequence ID" value="NZ_CP036402.1"/>
</dbReference>
<accession>A0A411YER7</accession>
<evidence type="ECO:0000259" key="6">
    <source>
        <dbReference type="PROSITE" id="PS51012"/>
    </source>
</evidence>
<dbReference type="InterPro" id="IPR047817">
    <property type="entry name" value="ABC2_TM_bact-type"/>
</dbReference>
<keyword evidence="2 5" id="KW-0812">Transmembrane</keyword>
<feature type="transmembrane region" description="Helical" evidence="5">
    <location>
        <begin position="33"/>
        <end position="60"/>
    </location>
</feature>
<feature type="transmembrane region" description="Helical" evidence="5">
    <location>
        <begin position="72"/>
        <end position="91"/>
    </location>
</feature>
<dbReference type="PANTHER" id="PTHR43229:SF2">
    <property type="entry name" value="NODULATION PROTEIN J"/>
    <property type="match status" value="1"/>
</dbReference>
<feature type="transmembrane region" description="Helical" evidence="5">
    <location>
        <begin position="133"/>
        <end position="154"/>
    </location>
</feature>
<comment type="subcellular location">
    <subcellularLocation>
        <location evidence="5">Cell membrane</location>
        <topology evidence="5">Multi-pass membrane protein</topology>
    </subcellularLocation>
    <subcellularLocation>
        <location evidence="1">Membrane</location>
        <topology evidence="1">Multi-pass membrane protein</topology>
    </subcellularLocation>
</comment>
<dbReference type="PROSITE" id="PS51012">
    <property type="entry name" value="ABC_TM2"/>
    <property type="match status" value="1"/>
</dbReference>
<dbReference type="Pfam" id="PF01061">
    <property type="entry name" value="ABC2_membrane"/>
    <property type="match status" value="1"/>
</dbReference>
<dbReference type="PIRSF" id="PIRSF006648">
    <property type="entry name" value="DrrB"/>
    <property type="match status" value="1"/>
</dbReference>
<keyword evidence="5" id="KW-1003">Cell membrane</keyword>